<dbReference type="AlphaFoldDB" id="A0A379M5D0"/>
<evidence type="ECO:0000256" key="3">
    <source>
        <dbReference type="ARBA" id="ARBA00038969"/>
    </source>
</evidence>
<evidence type="ECO:0000256" key="4">
    <source>
        <dbReference type="PROSITE-ProRule" id="PRU01282"/>
    </source>
</evidence>
<dbReference type="InterPro" id="IPR006659">
    <property type="entry name" value="Arsenate_reductase"/>
</dbReference>
<feature type="region of interest" description="Disordered" evidence="5">
    <location>
        <begin position="1"/>
        <end position="29"/>
    </location>
</feature>
<proteinExistence type="inferred from homology"/>
<evidence type="ECO:0000256" key="1">
    <source>
        <dbReference type="ARBA" id="ARBA00007198"/>
    </source>
</evidence>
<dbReference type="EC" id="1.20.4.1" evidence="3"/>
<dbReference type="NCBIfam" id="TIGR00014">
    <property type="entry name" value="arsC"/>
    <property type="match status" value="1"/>
</dbReference>
<dbReference type="EMBL" id="UGVI01000001">
    <property type="protein sequence ID" value="SUE16936.1"/>
    <property type="molecule type" value="Genomic_DNA"/>
</dbReference>
<comment type="similarity">
    <text evidence="1 4">Belongs to the ArsC family.</text>
</comment>
<dbReference type="InterPro" id="IPR006660">
    <property type="entry name" value="Arsenate_reductase-like"/>
</dbReference>
<dbReference type="InterPro" id="IPR036249">
    <property type="entry name" value="Thioredoxin-like_sf"/>
</dbReference>
<organism evidence="6 7">
    <name type="scientific">Rhodococcus gordoniae</name>
    <dbReference type="NCBI Taxonomy" id="223392"/>
    <lineage>
        <taxon>Bacteria</taxon>
        <taxon>Bacillati</taxon>
        <taxon>Actinomycetota</taxon>
        <taxon>Actinomycetes</taxon>
        <taxon>Mycobacteriales</taxon>
        <taxon>Nocardiaceae</taxon>
        <taxon>Rhodococcus</taxon>
    </lineage>
</organism>
<evidence type="ECO:0000313" key="6">
    <source>
        <dbReference type="EMBL" id="SUE16936.1"/>
    </source>
</evidence>
<dbReference type="CDD" id="cd03034">
    <property type="entry name" value="ArsC_ArsC"/>
    <property type="match status" value="1"/>
</dbReference>
<name>A0A379M5D0_9NOCA</name>
<sequence length="146" mass="15834">MTLSGTFNRDDSGDTAAGRIGARGRSGQNRAMATTATIYHNPRCSTSRNTLALLEENGLEPTVIKYLDTPPSLDELRGLLDAAGLTPSEAIRKKESLYKELNLAEASEDELLEAMVANPILIERPLVVTDKGTVLARPVDKVREIL</sequence>
<dbReference type="PANTHER" id="PTHR30041:SF5">
    <property type="entry name" value="ARSENATE REDUCTASE-RELATED"/>
    <property type="match status" value="1"/>
</dbReference>
<accession>A0A379M5D0</accession>
<dbReference type="Pfam" id="PF03960">
    <property type="entry name" value="ArsC"/>
    <property type="match status" value="1"/>
</dbReference>
<dbReference type="PANTHER" id="PTHR30041">
    <property type="entry name" value="ARSENATE REDUCTASE"/>
    <property type="match status" value="1"/>
</dbReference>
<dbReference type="GO" id="GO:0046685">
    <property type="term" value="P:response to arsenic-containing substance"/>
    <property type="evidence" value="ECO:0007669"/>
    <property type="project" value="TreeGrafter"/>
</dbReference>
<evidence type="ECO:0000256" key="5">
    <source>
        <dbReference type="SAM" id="MobiDB-lite"/>
    </source>
</evidence>
<dbReference type="Proteomes" id="UP000254569">
    <property type="component" value="Unassembled WGS sequence"/>
</dbReference>
<gene>
    <name evidence="6" type="primary">arsC2</name>
    <name evidence="6" type="ORF">NCTC13296_03832</name>
</gene>
<dbReference type="Gene3D" id="3.40.30.10">
    <property type="entry name" value="Glutaredoxin"/>
    <property type="match status" value="1"/>
</dbReference>
<keyword evidence="2" id="KW-0560">Oxidoreductase</keyword>
<dbReference type="GO" id="GO:0008794">
    <property type="term" value="F:arsenate reductase (glutaredoxin) activity"/>
    <property type="evidence" value="ECO:0007669"/>
    <property type="project" value="UniProtKB-EC"/>
</dbReference>
<keyword evidence="7" id="KW-1185">Reference proteome</keyword>
<feature type="compositionally biased region" description="Low complexity" evidence="5">
    <location>
        <begin position="16"/>
        <end position="25"/>
    </location>
</feature>
<reference evidence="6 7" key="1">
    <citation type="submission" date="2018-06" db="EMBL/GenBank/DDBJ databases">
        <authorList>
            <consortium name="Pathogen Informatics"/>
            <person name="Doyle S."/>
        </authorList>
    </citation>
    <scope>NUCLEOTIDE SEQUENCE [LARGE SCALE GENOMIC DNA]</scope>
    <source>
        <strain evidence="6 7">NCTC13296</strain>
    </source>
</reference>
<evidence type="ECO:0000256" key="2">
    <source>
        <dbReference type="ARBA" id="ARBA00023002"/>
    </source>
</evidence>
<protein>
    <recommendedName>
        <fullName evidence="3">arsenate reductase (glutathione/glutaredoxin)</fullName>
        <ecNumber evidence="3">1.20.4.1</ecNumber>
    </recommendedName>
</protein>
<dbReference type="PROSITE" id="PS51353">
    <property type="entry name" value="ARSC"/>
    <property type="match status" value="1"/>
</dbReference>
<dbReference type="SUPFAM" id="SSF52833">
    <property type="entry name" value="Thioredoxin-like"/>
    <property type="match status" value="1"/>
</dbReference>
<evidence type="ECO:0000313" key="7">
    <source>
        <dbReference type="Proteomes" id="UP000254569"/>
    </source>
</evidence>